<feature type="transmembrane region" description="Helical" evidence="1">
    <location>
        <begin position="461"/>
        <end position="484"/>
    </location>
</feature>
<accession>A0ABT3PI46</accession>
<dbReference type="Proteomes" id="UP001207918">
    <property type="component" value="Unassembled WGS sequence"/>
</dbReference>
<dbReference type="Gene3D" id="3.30.2090.10">
    <property type="entry name" value="Multidrug efflux transporter AcrB TolC docking domain, DN and DC subdomains"/>
    <property type="match status" value="2"/>
</dbReference>
<evidence type="ECO:0000313" key="3">
    <source>
        <dbReference type="Proteomes" id="UP001207918"/>
    </source>
</evidence>
<feature type="transmembrane region" description="Helical" evidence="1">
    <location>
        <begin position="915"/>
        <end position="935"/>
    </location>
</feature>
<dbReference type="Gene3D" id="3.30.70.1320">
    <property type="entry name" value="Multidrug efflux transporter AcrB pore domain like"/>
    <property type="match status" value="1"/>
</dbReference>
<organism evidence="2 3">
    <name type="scientific">Fodinibius salsisoli</name>
    <dbReference type="NCBI Taxonomy" id="2820877"/>
    <lineage>
        <taxon>Bacteria</taxon>
        <taxon>Pseudomonadati</taxon>
        <taxon>Balneolota</taxon>
        <taxon>Balneolia</taxon>
        <taxon>Balneolales</taxon>
        <taxon>Balneolaceae</taxon>
        <taxon>Fodinibius</taxon>
    </lineage>
</organism>
<feature type="transmembrane region" description="Helical" evidence="1">
    <location>
        <begin position="12"/>
        <end position="32"/>
    </location>
</feature>
<proteinExistence type="predicted"/>
<dbReference type="RefSeq" id="WP_265764269.1">
    <property type="nucleotide sequence ID" value="NZ_JAGGJA010000001.1"/>
</dbReference>
<sequence>MKITETAVKRPIATTMLFLIIIVLGVMSFRYLPVDLLPPVEFPQLTVATDYPNVGPEEVEKIITQRIENTIAGVPGVERVRSSSEEGESRVTLEFAQGTDIDVAANDIRAALDRVRDDLPPEADAPRIWKFDPNDFPVVIIGANSDMNLQELTQVLDREVTKRFEQIAGVGSIDIWGGVYREVHVELKRDRLIASGLSSAQVQQAIASENVNLPGGNVNSGVQELYVRTLGEYKSIDQIANTIITVVDGKPIRVKDVAEVSWGYEDLNRLVTIDKKPMVRFGIRKQTGANTVAVAENIRSELEKVNTERKDMELFVTTDQSEFIQNSIDNVQSSAVWGALLAIVVLYLFLRNGSSTFIIAVSIPISIIATFALLYFNGLTLNQMSFGGLALGVGLIVDNAIVVLENIIRLREERGKDLEASALVGTREVGGAIVASTITTSVIFLPVVFMQTISGTIFQQLALVVVFALLCSLFVALTLVPMLCSKFLTVQPEKSKEAQKKNWFQRIFRLMEHKYSKMIETTLRHKPTVFGVTGALVVLCFLLIPLIPVELTPQSDADEIDVDFMMAEGTNIAVQNQYLQELEKVVRASLPMEDVEHLTTEVRDGRAEVEIAMVKASERSMSTSKVADQIRENVVGLVPGGDIRVSAQSGLWILRRIFGSGGGEAVEVQLRGYNLERAQTISQEIKRRMEEIPEVTGVRTDRREGQPEENLVFDREKIADLGLSVREVAQVIQTNVGGSRAGTFRVGGDEYPITVRLQPEDRLSSTDLENISIRTPNGEVLPVSAVVNKTKARGPTDINRVNSQRVSYISANLESGVALGEAVEKIQAKLADMQLPDGYSIVYGGEYEEQQKAAADFRLSIIMAIILIYMVMAAQFERFFDPLIVMFSVPLAVIGVVPTLMLTGTTINMQSMMGIVMLIGIVVNNAIVLVDYINLMRREHGMTVQQAVIHSGKLRLRPILMTTLTTVLGLLPLSFGLGSGAELQASLARVVIGGLTASTLVTLVFIPVIYVASEQAFNRIRAKSWMPFSKREIKPAKA</sequence>
<feature type="transmembrane region" description="Helical" evidence="1">
    <location>
        <begin position="956"/>
        <end position="975"/>
    </location>
</feature>
<dbReference type="InterPro" id="IPR027463">
    <property type="entry name" value="AcrB_DN_DC_subdom"/>
</dbReference>
<feature type="transmembrane region" description="Helical" evidence="1">
    <location>
        <begin position="527"/>
        <end position="547"/>
    </location>
</feature>
<dbReference type="PANTHER" id="PTHR32063">
    <property type="match status" value="1"/>
</dbReference>
<feature type="transmembrane region" description="Helical" evidence="1">
    <location>
        <begin position="857"/>
        <end position="876"/>
    </location>
</feature>
<feature type="transmembrane region" description="Helical" evidence="1">
    <location>
        <begin position="987"/>
        <end position="1012"/>
    </location>
</feature>
<feature type="transmembrane region" description="Helical" evidence="1">
    <location>
        <begin position="357"/>
        <end position="376"/>
    </location>
</feature>
<keyword evidence="1" id="KW-0812">Transmembrane</keyword>
<dbReference type="Gene3D" id="3.30.70.1440">
    <property type="entry name" value="Multidrug efflux transporter AcrB pore domain"/>
    <property type="match status" value="1"/>
</dbReference>
<keyword evidence="1" id="KW-0472">Membrane</keyword>
<comment type="caution">
    <text evidence="2">The sequence shown here is derived from an EMBL/GenBank/DDBJ whole genome shotgun (WGS) entry which is preliminary data.</text>
</comment>
<evidence type="ECO:0000256" key="1">
    <source>
        <dbReference type="SAM" id="Phobius"/>
    </source>
</evidence>
<keyword evidence="3" id="KW-1185">Reference proteome</keyword>
<feature type="transmembrane region" description="Helical" evidence="1">
    <location>
        <begin position="388"/>
        <end position="408"/>
    </location>
</feature>
<evidence type="ECO:0000313" key="2">
    <source>
        <dbReference type="EMBL" id="MCW9705605.1"/>
    </source>
</evidence>
<feature type="transmembrane region" description="Helical" evidence="1">
    <location>
        <begin position="883"/>
        <end position="903"/>
    </location>
</feature>
<feature type="transmembrane region" description="Helical" evidence="1">
    <location>
        <begin position="429"/>
        <end position="449"/>
    </location>
</feature>
<dbReference type="PANTHER" id="PTHR32063:SF0">
    <property type="entry name" value="SWARMING MOTILITY PROTEIN SWRC"/>
    <property type="match status" value="1"/>
</dbReference>
<keyword evidence="1" id="KW-1133">Transmembrane helix</keyword>
<dbReference type="EMBL" id="JAGGJA010000001">
    <property type="protein sequence ID" value="MCW9705605.1"/>
    <property type="molecule type" value="Genomic_DNA"/>
</dbReference>
<name>A0ABT3PI46_9BACT</name>
<dbReference type="SUPFAM" id="SSF82866">
    <property type="entry name" value="Multidrug efflux transporter AcrB transmembrane domain"/>
    <property type="match status" value="2"/>
</dbReference>
<dbReference type="PRINTS" id="PR00702">
    <property type="entry name" value="ACRIFLAVINRP"/>
</dbReference>
<dbReference type="InterPro" id="IPR001036">
    <property type="entry name" value="Acrflvin-R"/>
</dbReference>
<reference evidence="2 3" key="1">
    <citation type="submission" date="2021-03" db="EMBL/GenBank/DDBJ databases">
        <title>Aliifodinibius sp. nov., a new bacterium isolated from saline soil.</title>
        <authorList>
            <person name="Galisteo C."/>
            <person name="De La Haba R."/>
            <person name="Sanchez-Porro C."/>
            <person name="Ventosa A."/>
        </authorList>
    </citation>
    <scope>NUCLEOTIDE SEQUENCE [LARGE SCALE GENOMIC DNA]</scope>
    <source>
        <strain evidence="2 3">1BSP15-2V2</strain>
    </source>
</reference>
<feature type="transmembrane region" description="Helical" evidence="1">
    <location>
        <begin position="334"/>
        <end position="350"/>
    </location>
</feature>
<dbReference type="Gene3D" id="1.20.1640.10">
    <property type="entry name" value="Multidrug efflux transporter AcrB transmembrane domain"/>
    <property type="match status" value="2"/>
</dbReference>
<protein>
    <submittedName>
        <fullName evidence="2">Efflux RND transporter permease subunit</fullName>
    </submittedName>
</protein>
<gene>
    <name evidence="2" type="ORF">J6I44_02000</name>
</gene>
<dbReference type="SUPFAM" id="SSF82714">
    <property type="entry name" value="Multidrug efflux transporter AcrB TolC docking domain, DN and DC subdomains"/>
    <property type="match status" value="2"/>
</dbReference>
<dbReference type="Gene3D" id="3.30.70.1430">
    <property type="entry name" value="Multidrug efflux transporter AcrB pore domain"/>
    <property type="match status" value="2"/>
</dbReference>
<dbReference type="Pfam" id="PF00873">
    <property type="entry name" value="ACR_tran"/>
    <property type="match status" value="1"/>
</dbReference>
<dbReference type="SUPFAM" id="SSF82693">
    <property type="entry name" value="Multidrug efflux transporter AcrB pore domain, PN1, PN2, PC1 and PC2 subdomains"/>
    <property type="match status" value="2"/>
</dbReference>